<feature type="transmembrane region" description="Helical" evidence="2">
    <location>
        <begin position="27"/>
        <end position="58"/>
    </location>
</feature>
<evidence type="ECO:0000313" key="3">
    <source>
        <dbReference type="EMBL" id="KIM28640.1"/>
    </source>
</evidence>
<name>A0A0C3AVU7_SERVB</name>
<keyword evidence="2" id="KW-1133">Transmembrane helix</keyword>
<dbReference type="HOGENOM" id="CLU_1526084_0_0_1"/>
<gene>
    <name evidence="3" type="ORF">M408DRAFT_329395</name>
</gene>
<sequence length="188" mass="20118">MSNQSNNLEAQPLLPSPTPATRRSSDGWIVCGILFAVVFLPIWFIALTAFNGFLFTTVGHAILRTTSLSGYDTPLRETMRLGAVGGVVLFPVWSLFNLITNCIFPTPENGESQMSCSAVIKSLVELCKTTAFGAAAGVVGATILRNRGHEFILDPEHAMRAGALGGAVLGPGMIIGLILFTIVYQRFT</sequence>
<dbReference type="EMBL" id="KN824292">
    <property type="protein sequence ID" value="KIM28640.1"/>
    <property type="molecule type" value="Genomic_DNA"/>
</dbReference>
<organism evidence="3 4">
    <name type="scientific">Serendipita vermifera MAFF 305830</name>
    <dbReference type="NCBI Taxonomy" id="933852"/>
    <lineage>
        <taxon>Eukaryota</taxon>
        <taxon>Fungi</taxon>
        <taxon>Dikarya</taxon>
        <taxon>Basidiomycota</taxon>
        <taxon>Agaricomycotina</taxon>
        <taxon>Agaricomycetes</taxon>
        <taxon>Sebacinales</taxon>
        <taxon>Serendipitaceae</taxon>
        <taxon>Serendipita</taxon>
    </lineage>
</organism>
<keyword evidence="2" id="KW-0812">Transmembrane</keyword>
<reference evidence="3 4" key="1">
    <citation type="submission" date="2014-04" db="EMBL/GenBank/DDBJ databases">
        <authorList>
            <consortium name="DOE Joint Genome Institute"/>
            <person name="Kuo A."/>
            <person name="Zuccaro A."/>
            <person name="Kohler A."/>
            <person name="Nagy L.G."/>
            <person name="Floudas D."/>
            <person name="Copeland A."/>
            <person name="Barry K.W."/>
            <person name="Cichocki N."/>
            <person name="Veneault-Fourrey C."/>
            <person name="LaButti K."/>
            <person name="Lindquist E.A."/>
            <person name="Lipzen A."/>
            <person name="Lundell T."/>
            <person name="Morin E."/>
            <person name="Murat C."/>
            <person name="Sun H."/>
            <person name="Tunlid A."/>
            <person name="Henrissat B."/>
            <person name="Grigoriev I.V."/>
            <person name="Hibbett D.S."/>
            <person name="Martin F."/>
            <person name="Nordberg H.P."/>
            <person name="Cantor M.N."/>
            <person name="Hua S.X."/>
        </authorList>
    </citation>
    <scope>NUCLEOTIDE SEQUENCE [LARGE SCALE GENOMIC DNA]</scope>
    <source>
        <strain evidence="3 4">MAFF 305830</strain>
    </source>
</reference>
<keyword evidence="4" id="KW-1185">Reference proteome</keyword>
<proteinExistence type="predicted"/>
<feature type="transmembrane region" description="Helical" evidence="2">
    <location>
        <begin position="79"/>
        <end position="99"/>
    </location>
</feature>
<dbReference type="Proteomes" id="UP000054097">
    <property type="component" value="Unassembled WGS sequence"/>
</dbReference>
<feature type="transmembrane region" description="Helical" evidence="2">
    <location>
        <begin position="163"/>
        <end position="184"/>
    </location>
</feature>
<dbReference type="AlphaFoldDB" id="A0A0C3AVU7"/>
<evidence type="ECO:0000256" key="1">
    <source>
        <dbReference type="SAM" id="MobiDB-lite"/>
    </source>
</evidence>
<feature type="region of interest" description="Disordered" evidence="1">
    <location>
        <begin position="1"/>
        <end position="21"/>
    </location>
</feature>
<evidence type="ECO:0000313" key="4">
    <source>
        <dbReference type="Proteomes" id="UP000054097"/>
    </source>
</evidence>
<reference evidence="4" key="2">
    <citation type="submission" date="2015-01" db="EMBL/GenBank/DDBJ databases">
        <title>Evolutionary Origins and Diversification of the Mycorrhizal Mutualists.</title>
        <authorList>
            <consortium name="DOE Joint Genome Institute"/>
            <consortium name="Mycorrhizal Genomics Consortium"/>
            <person name="Kohler A."/>
            <person name="Kuo A."/>
            <person name="Nagy L.G."/>
            <person name="Floudas D."/>
            <person name="Copeland A."/>
            <person name="Barry K.W."/>
            <person name="Cichocki N."/>
            <person name="Veneault-Fourrey C."/>
            <person name="LaButti K."/>
            <person name="Lindquist E.A."/>
            <person name="Lipzen A."/>
            <person name="Lundell T."/>
            <person name="Morin E."/>
            <person name="Murat C."/>
            <person name="Riley R."/>
            <person name="Ohm R."/>
            <person name="Sun H."/>
            <person name="Tunlid A."/>
            <person name="Henrissat B."/>
            <person name="Grigoriev I.V."/>
            <person name="Hibbett D.S."/>
            <person name="Martin F."/>
        </authorList>
    </citation>
    <scope>NUCLEOTIDE SEQUENCE [LARGE SCALE GENOMIC DNA]</scope>
    <source>
        <strain evidence="4">MAFF 305830</strain>
    </source>
</reference>
<protein>
    <submittedName>
        <fullName evidence="3">Uncharacterized protein</fullName>
    </submittedName>
</protein>
<accession>A0A0C3AVU7</accession>
<evidence type="ECO:0000256" key="2">
    <source>
        <dbReference type="SAM" id="Phobius"/>
    </source>
</evidence>
<keyword evidence="2" id="KW-0472">Membrane</keyword>